<sequence length="77" mass="8001">MKKAVAARARRPKTSHPIVEPAAEKPVLVNVGPPVKKLKSPALAPKSLGGRRAAKERERGPSPMVHKGPLSGQGPGA</sequence>
<feature type="region of interest" description="Disordered" evidence="1">
    <location>
        <begin position="37"/>
        <end position="77"/>
    </location>
</feature>
<reference evidence="2 3" key="1">
    <citation type="journal article" date="2014" name="Agronomy (Basel)">
        <title>A Draft Genome Sequence for Ensete ventricosum, the Drought-Tolerant Tree Against Hunger.</title>
        <authorList>
            <person name="Harrison J."/>
            <person name="Moore K.A."/>
            <person name="Paszkiewicz K."/>
            <person name="Jones T."/>
            <person name="Grant M."/>
            <person name="Ambacheew D."/>
            <person name="Muzemil S."/>
            <person name="Studholme D.J."/>
        </authorList>
    </citation>
    <scope>NUCLEOTIDE SEQUENCE [LARGE SCALE GENOMIC DNA]</scope>
</reference>
<comment type="caution">
    <text evidence="2">The sequence shown here is derived from an EMBL/GenBank/DDBJ whole genome shotgun (WGS) entry which is preliminary data.</text>
</comment>
<evidence type="ECO:0000256" key="1">
    <source>
        <dbReference type="SAM" id="MobiDB-lite"/>
    </source>
</evidence>
<organism evidence="2 3">
    <name type="scientific">Ensete ventricosum</name>
    <name type="common">Abyssinian banana</name>
    <name type="synonym">Musa ensete</name>
    <dbReference type="NCBI Taxonomy" id="4639"/>
    <lineage>
        <taxon>Eukaryota</taxon>
        <taxon>Viridiplantae</taxon>
        <taxon>Streptophyta</taxon>
        <taxon>Embryophyta</taxon>
        <taxon>Tracheophyta</taxon>
        <taxon>Spermatophyta</taxon>
        <taxon>Magnoliopsida</taxon>
        <taxon>Liliopsida</taxon>
        <taxon>Zingiberales</taxon>
        <taxon>Musaceae</taxon>
        <taxon>Ensete</taxon>
    </lineage>
</organism>
<protein>
    <submittedName>
        <fullName evidence="2">Uncharacterized protein</fullName>
    </submittedName>
</protein>
<dbReference type="AlphaFoldDB" id="A0A426Z8H9"/>
<accession>A0A426Z8H9</accession>
<name>A0A426Z8H9_ENSVE</name>
<gene>
    <name evidence="2" type="ORF">B296_00016227</name>
</gene>
<evidence type="ECO:0000313" key="2">
    <source>
        <dbReference type="EMBL" id="RRT60233.1"/>
    </source>
</evidence>
<dbReference type="EMBL" id="AMZH03007872">
    <property type="protein sequence ID" value="RRT60233.1"/>
    <property type="molecule type" value="Genomic_DNA"/>
</dbReference>
<evidence type="ECO:0000313" key="3">
    <source>
        <dbReference type="Proteomes" id="UP000287651"/>
    </source>
</evidence>
<proteinExistence type="predicted"/>
<dbReference type="Proteomes" id="UP000287651">
    <property type="component" value="Unassembled WGS sequence"/>
</dbReference>